<name>A0A9P5Z9I3_9AGAR</name>
<keyword evidence="2" id="KW-1185">Reference proteome</keyword>
<dbReference type="Proteomes" id="UP000807469">
    <property type="component" value="Unassembled WGS sequence"/>
</dbReference>
<protein>
    <submittedName>
        <fullName evidence="1">Uncharacterized protein</fullName>
    </submittedName>
</protein>
<proteinExistence type="predicted"/>
<organism evidence="1 2">
    <name type="scientific">Pholiota conissans</name>
    <dbReference type="NCBI Taxonomy" id="109636"/>
    <lineage>
        <taxon>Eukaryota</taxon>
        <taxon>Fungi</taxon>
        <taxon>Dikarya</taxon>
        <taxon>Basidiomycota</taxon>
        <taxon>Agaricomycotina</taxon>
        <taxon>Agaricomycetes</taxon>
        <taxon>Agaricomycetidae</taxon>
        <taxon>Agaricales</taxon>
        <taxon>Agaricineae</taxon>
        <taxon>Strophariaceae</taxon>
        <taxon>Pholiota</taxon>
    </lineage>
</organism>
<evidence type="ECO:0000313" key="2">
    <source>
        <dbReference type="Proteomes" id="UP000807469"/>
    </source>
</evidence>
<gene>
    <name evidence="1" type="ORF">BDN70DRAFT_891269</name>
</gene>
<accession>A0A9P5Z9I3</accession>
<evidence type="ECO:0000313" key="1">
    <source>
        <dbReference type="EMBL" id="KAF9484092.1"/>
    </source>
</evidence>
<dbReference type="AlphaFoldDB" id="A0A9P5Z9I3"/>
<reference evidence="1" key="1">
    <citation type="submission" date="2020-11" db="EMBL/GenBank/DDBJ databases">
        <authorList>
            <consortium name="DOE Joint Genome Institute"/>
            <person name="Ahrendt S."/>
            <person name="Riley R."/>
            <person name="Andreopoulos W."/>
            <person name="Labutti K."/>
            <person name="Pangilinan J."/>
            <person name="Ruiz-Duenas F.J."/>
            <person name="Barrasa J.M."/>
            <person name="Sanchez-Garcia M."/>
            <person name="Camarero S."/>
            <person name="Miyauchi S."/>
            <person name="Serrano A."/>
            <person name="Linde D."/>
            <person name="Babiker R."/>
            <person name="Drula E."/>
            <person name="Ayuso-Fernandez I."/>
            <person name="Pacheco R."/>
            <person name="Padilla G."/>
            <person name="Ferreira P."/>
            <person name="Barriuso J."/>
            <person name="Kellner H."/>
            <person name="Castanera R."/>
            <person name="Alfaro M."/>
            <person name="Ramirez L."/>
            <person name="Pisabarro A.G."/>
            <person name="Kuo A."/>
            <person name="Tritt A."/>
            <person name="Lipzen A."/>
            <person name="He G."/>
            <person name="Yan M."/>
            <person name="Ng V."/>
            <person name="Cullen D."/>
            <person name="Martin F."/>
            <person name="Rosso M.-N."/>
            <person name="Henrissat B."/>
            <person name="Hibbett D."/>
            <person name="Martinez A.T."/>
            <person name="Grigoriev I.V."/>
        </authorList>
    </citation>
    <scope>NUCLEOTIDE SEQUENCE</scope>
    <source>
        <strain evidence="1">CIRM-BRFM 674</strain>
    </source>
</reference>
<dbReference type="EMBL" id="MU155147">
    <property type="protein sequence ID" value="KAF9484092.1"/>
    <property type="molecule type" value="Genomic_DNA"/>
</dbReference>
<comment type="caution">
    <text evidence="1">The sequence shown here is derived from an EMBL/GenBank/DDBJ whole genome shotgun (WGS) entry which is preliminary data.</text>
</comment>
<sequence length="222" mass="24569">MSSPNMKSVNTMGYTAIYNFISAIDRQITAMRRENGQRAVEPIISTMFGACSAILSEGPSSNISARIAITLFFDSEAHRCEFNLAYSGNRIARLLMSPSKVAQDSLKGPCIYSGACLIVYAADWASQIATLIHIATKQYPGQNSVGNRSVLSIFEDNVLLDAFSMIDYVVRSQNGDHFVLLSPNSKSNKVLTASNVQYMQSAYELFYRRPAPFRTHDQINVL</sequence>